<dbReference type="HOGENOM" id="CLU_002220_2_1_1"/>
<dbReference type="Pfam" id="PF23562">
    <property type="entry name" value="AMP-binding_C_3"/>
    <property type="match status" value="1"/>
</dbReference>
<protein>
    <submittedName>
        <fullName evidence="4">(Perigord truffle) hypothetical protein</fullName>
    </submittedName>
</protein>
<gene>
    <name evidence="4" type="ORF">GSTUM_00006537001</name>
</gene>
<evidence type="ECO:0000313" key="5">
    <source>
        <dbReference type="Proteomes" id="UP000006911"/>
    </source>
</evidence>
<dbReference type="PROSITE" id="PS00012">
    <property type="entry name" value="PHOSPHOPANTETHEINE"/>
    <property type="match status" value="1"/>
</dbReference>
<dbReference type="OMA" id="IWFFPEG"/>
<proteinExistence type="predicted"/>
<dbReference type="InterPro" id="IPR051414">
    <property type="entry name" value="Adenylate-forming_Reductase"/>
</dbReference>
<name>D5GEK5_TUBMM</name>
<feature type="domain" description="Carrier" evidence="3">
    <location>
        <begin position="352"/>
        <end position="435"/>
    </location>
</feature>
<dbReference type="SUPFAM" id="SSF56801">
    <property type="entry name" value="Acetyl-CoA synthetase-like"/>
    <property type="match status" value="1"/>
</dbReference>
<organism evidence="4 5">
    <name type="scientific">Tuber melanosporum (strain Mel28)</name>
    <name type="common">Perigord black truffle</name>
    <dbReference type="NCBI Taxonomy" id="656061"/>
    <lineage>
        <taxon>Eukaryota</taxon>
        <taxon>Fungi</taxon>
        <taxon>Dikarya</taxon>
        <taxon>Ascomycota</taxon>
        <taxon>Pezizomycotina</taxon>
        <taxon>Pezizomycetes</taxon>
        <taxon>Pezizales</taxon>
        <taxon>Tuberaceae</taxon>
        <taxon>Tuber</taxon>
    </lineage>
</organism>
<dbReference type="AlphaFoldDB" id="D5GEK5"/>
<dbReference type="InterPro" id="IPR013120">
    <property type="entry name" value="FAR_NAD-bd"/>
</dbReference>
<dbReference type="PROSITE" id="PS50075">
    <property type="entry name" value="CARRIER"/>
    <property type="match status" value="1"/>
</dbReference>
<dbReference type="PANTHER" id="PTHR43439">
    <property type="entry name" value="PHENYLACETATE-COENZYME A LIGASE"/>
    <property type="match status" value="1"/>
</dbReference>
<keyword evidence="5" id="KW-1185">Reference proteome</keyword>
<dbReference type="eggNOG" id="KOG1178">
    <property type="taxonomic scope" value="Eukaryota"/>
</dbReference>
<dbReference type="Pfam" id="PF00550">
    <property type="entry name" value="PP-binding"/>
    <property type="match status" value="1"/>
</dbReference>
<dbReference type="RefSeq" id="XP_002838757.1">
    <property type="nucleotide sequence ID" value="XM_002838711.1"/>
</dbReference>
<reference evidence="4 5" key="1">
    <citation type="journal article" date="2010" name="Nature">
        <title>Perigord black truffle genome uncovers evolutionary origins and mechanisms of symbiosis.</title>
        <authorList>
            <person name="Martin F."/>
            <person name="Kohler A."/>
            <person name="Murat C."/>
            <person name="Balestrini R."/>
            <person name="Coutinho P.M."/>
            <person name="Jaillon O."/>
            <person name="Montanini B."/>
            <person name="Morin E."/>
            <person name="Noel B."/>
            <person name="Percudani R."/>
            <person name="Porcel B."/>
            <person name="Rubini A."/>
            <person name="Amicucci A."/>
            <person name="Amselem J."/>
            <person name="Anthouard V."/>
            <person name="Arcioni S."/>
            <person name="Artiguenave F."/>
            <person name="Aury J.M."/>
            <person name="Ballario P."/>
            <person name="Bolchi A."/>
            <person name="Brenna A."/>
            <person name="Brun A."/>
            <person name="Buee M."/>
            <person name="Cantarel B."/>
            <person name="Chevalier G."/>
            <person name="Couloux A."/>
            <person name="Da Silva C."/>
            <person name="Denoeud F."/>
            <person name="Duplessis S."/>
            <person name="Ghignone S."/>
            <person name="Hilselberger B."/>
            <person name="Iotti M."/>
            <person name="Marcais B."/>
            <person name="Mello A."/>
            <person name="Miranda M."/>
            <person name="Pacioni G."/>
            <person name="Quesneville H."/>
            <person name="Riccioni C."/>
            <person name="Ruotolo R."/>
            <person name="Splivallo R."/>
            <person name="Stocchi V."/>
            <person name="Tisserant E."/>
            <person name="Viscomi A.R."/>
            <person name="Zambonelli A."/>
            <person name="Zampieri E."/>
            <person name="Henrissat B."/>
            <person name="Lebrun M.H."/>
            <person name="Paolocci F."/>
            <person name="Bonfante P."/>
            <person name="Ottonello S."/>
            <person name="Wincker P."/>
        </authorList>
    </citation>
    <scope>NUCLEOTIDE SEQUENCE [LARGE SCALE GENOMIC DNA]</scope>
    <source>
        <strain evidence="4 5">Mel28</strain>
    </source>
</reference>
<dbReference type="InterPro" id="IPR009081">
    <property type="entry name" value="PP-bd_ACP"/>
</dbReference>
<dbReference type="Pfam" id="PF07993">
    <property type="entry name" value="NAD_binding_4"/>
    <property type="match status" value="1"/>
</dbReference>
<evidence type="ECO:0000313" key="4">
    <source>
        <dbReference type="EMBL" id="CAZ82948.1"/>
    </source>
</evidence>
<dbReference type="SUPFAM" id="SSF51735">
    <property type="entry name" value="NAD(P)-binding Rossmann-fold domains"/>
    <property type="match status" value="1"/>
</dbReference>
<evidence type="ECO:0000256" key="2">
    <source>
        <dbReference type="ARBA" id="ARBA00022553"/>
    </source>
</evidence>
<dbReference type="InterPro" id="IPR036291">
    <property type="entry name" value="NAD(P)-bd_dom_sf"/>
</dbReference>
<evidence type="ECO:0000259" key="3">
    <source>
        <dbReference type="PROSITE" id="PS50075"/>
    </source>
</evidence>
<dbReference type="Gene3D" id="3.40.50.720">
    <property type="entry name" value="NAD(P)-binding Rossmann-like Domain"/>
    <property type="match status" value="1"/>
</dbReference>
<keyword evidence="1" id="KW-0596">Phosphopantetheine</keyword>
<dbReference type="InParanoid" id="D5GEK5"/>
<dbReference type="KEGG" id="tml:GSTUM_00006537001"/>
<dbReference type="Proteomes" id="UP000006911">
    <property type="component" value="Unassembled WGS sequence"/>
</dbReference>
<dbReference type="PANTHER" id="PTHR43439:SF2">
    <property type="entry name" value="ENZYME, PUTATIVE (JCVI)-RELATED"/>
    <property type="match status" value="1"/>
</dbReference>
<evidence type="ECO:0000256" key="1">
    <source>
        <dbReference type="ARBA" id="ARBA00022450"/>
    </source>
</evidence>
<keyword evidence="2" id="KW-0597">Phosphoprotein</keyword>
<sequence length="819" mass="91107">MPELVLCPHSSAISGLAYQGSYDNKATFTTTPLYYGGIMDFMRSLMGYSMLWLYPSTIPIIPRNLLRALSVCQHPRAHYFSSVPYVLEVCAEDAAVVDVLKDMDIVGVDGAPLEKGIGDFLVENGVKLVSRFETSGCGFLMSSYRSFQTDMGWEYLRVRRDAGYEFISPRTSSFDSDGRFELEVLSDWPQMNCRPNTPRGGYATGDLFVPHPRILDAYKHVGRIDSLITLSNGKKLDPTVIERALGESELALDSFVFGDGRPFPGILVFPGPARNVPREDVFKLLSEENVVAKIVPDMIVFPLPHLYPLRNSAWQIMRQTTLEIFEEDIRRAYREYELGGLLGQRLRRDDVKKLEEFVRSVVVEAIGEKALARKPLESTADLFRYGIDSITAAHIRNQLLKGVEINVPMMSQYVVYEQASIAGAGRIAEYIFAGGEGVMGPEDREVTLMVQLVQKYDAVDTSWVFAKIMVESEARNEVVLLTGATGSLGRQVARQIVTERPEVTKLYCLCRKGSKAKMEALISELHRISSYSRGLSISSVVANLDLDGIEPSTYDCLREVTIIIHAAWSVGLLAPLSSFERPDISSVQQLLRLARECKRKAHFVFCSSMASQGSRWYIPQLCSHSLGVAGGLGYFRSKWVAEEICKNAALAGQTVSIIRIGQLSGSTSNGAWSQDAGWPMVIGTLGEIGCLPDFELKLSWLPVDLAARGVLDIAVRGDRVDTIPHEPVFNLGNTNLSTSWSDVLVWLEKAGARFKRVTPTHWLEEIEKLEPGARSRKIYPLWKALVFASPQIYGYPPVLTFASSNWSGSIHLLPWMIPV</sequence>
<dbReference type="InterPro" id="IPR006162">
    <property type="entry name" value="Ppantetheine_attach_site"/>
</dbReference>
<accession>D5GEK5</accession>
<dbReference type="GeneID" id="9181578"/>
<dbReference type="EMBL" id="FN430175">
    <property type="protein sequence ID" value="CAZ82948.1"/>
    <property type="molecule type" value="Genomic_DNA"/>
</dbReference>
<dbReference type="STRING" id="656061.D5GEK5"/>